<evidence type="ECO:0000256" key="3">
    <source>
        <dbReference type="ARBA" id="ARBA00022448"/>
    </source>
</evidence>
<evidence type="ECO:0000256" key="2">
    <source>
        <dbReference type="ARBA" id="ARBA00009261"/>
    </source>
</evidence>
<dbReference type="PANTHER" id="PTHR30330">
    <property type="entry name" value="AGSS FAMILY TRANSPORTER, SODIUM-ALANINE"/>
    <property type="match status" value="1"/>
</dbReference>
<feature type="transmembrane region" description="Helical" evidence="9">
    <location>
        <begin position="350"/>
        <end position="374"/>
    </location>
</feature>
<feature type="transmembrane region" description="Helical" evidence="9">
    <location>
        <begin position="381"/>
        <end position="403"/>
    </location>
</feature>
<dbReference type="PANTHER" id="PTHR30330:SF3">
    <property type="entry name" value="TRANSCRIPTIONAL REGULATOR, LRP FAMILY"/>
    <property type="match status" value="1"/>
</dbReference>
<evidence type="ECO:0000256" key="7">
    <source>
        <dbReference type="ARBA" id="ARBA00022989"/>
    </source>
</evidence>
<dbReference type="GO" id="GO:0005886">
    <property type="term" value="C:plasma membrane"/>
    <property type="evidence" value="ECO:0007669"/>
    <property type="project" value="UniProtKB-SubCell"/>
</dbReference>
<dbReference type="Pfam" id="PF01235">
    <property type="entry name" value="Na_Ala_symp"/>
    <property type="match status" value="1"/>
</dbReference>
<keyword evidence="6 9" id="KW-0769">Symport</keyword>
<evidence type="ECO:0000256" key="8">
    <source>
        <dbReference type="ARBA" id="ARBA00023136"/>
    </source>
</evidence>
<feature type="transmembrane region" description="Helical" evidence="9">
    <location>
        <begin position="212"/>
        <end position="232"/>
    </location>
</feature>
<dbReference type="PRINTS" id="PR00175">
    <property type="entry name" value="NAALASMPORT"/>
</dbReference>
<evidence type="ECO:0000256" key="1">
    <source>
        <dbReference type="ARBA" id="ARBA00004651"/>
    </source>
</evidence>
<comment type="subcellular location">
    <subcellularLocation>
        <location evidence="1 9">Cell membrane</location>
        <topology evidence="1 9">Multi-pass membrane protein</topology>
    </subcellularLocation>
</comment>
<evidence type="ECO:0000256" key="4">
    <source>
        <dbReference type="ARBA" id="ARBA00022475"/>
    </source>
</evidence>
<dbReference type="RefSeq" id="WP_099837372.1">
    <property type="nucleotide sequence ID" value="NZ_PEIK01000001.1"/>
</dbReference>
<name>A0A2G7HLK1_9CLOT</name>
<dbReference type="EMBL" id="PEIK01000001">
    <property type="protein sequence ID" value="PIH05934.1"/>
    <property type="molecule type" value="Genomic_DNA"/>
</dbReference>
<feature type="transmembrane region" description="Helical" evidence="9">
    <location>
        <begin position="409"/>
        <end position="431"/>
    </location>
</feature>
<keyword evidence="7 9" id="KW-1133">Transmembrane helix</keyword>
<dbReference type="AlphaFoldDB" id="A0A2G7HLK1"/>
<gene>
    <name evidence="10" type="ORF">CS538_01020</name>
</gene>
<dbReference type="NCBIfam" id="TIGR00835">
    <property type="entry name" value="agcS"/>
    <property type="match status" value="1"/>
</dbReference>
<keyword evidence="11" id="KW-1185">Reference proteome</keyword>
<evidence type="ECO:0000313" key="10">
    <source>
        <dbReference type="EMBL" id="PIH05934.1"/>
    </source>
</evidence>
<accession>A0A2G7HLK1</accession>
<sequence length="465" mass="50125">MEAFMNLISKISNWIWGPPMLILLVGGGIILTFTLNFFQIRYFPYIMKETFGKMFSKPAEGEGTITPFQAACSALASTVGAANIIGVPVAIAFGGPGAVFWMWVVAILGQATKFSEIILGIKYREKNEEGNYVGGPVYYLKKGLKSPFLATMCSFCFMIEIIPSISTQSLSVCQTAETIGLPKIVTAIIVTVLVALVVYGGIQRIGQVTEKMVPIMALIFIICSVIILLFNITKLPNAFALIFKGAFTPQAAVGGFGGATLAQALRWGTARGTYSNEAGMGSAPIAHSAAVTDHPVRQAFWGIFEIMVDTIIICTLTALVVITTGMWNTVPGSQAASMPSMAFQNVFGKALGGAIVSISLLLFVLSTIIVIVYYCEKQAEALFGLSFSRIIRVVCLAAIIYGAVGKLEFLFALLDILLALVVIPNMIGLIAMRNEIKELKEEFFSNPKYYPGAKTSKSESKNLNI</sequence>
<evidence type="ECO:0000256" key="5">
    <source>
        <dbReference type="ARBA" id="ARBA00022692"/>
    </source>
</evidence>
<organism evidence="10 11">
    <name type="scientific">Clostridium combesii</name>
    <dbReference type="NCBI Taxonomy" id="39481"/>
    <lineage>
        <taxon>Bacteria</taxon>
        <taxon>Bacillati</taxon>
        <taxon>Bacillota</taxon>
        <taxon>Clostridia</taxon>
        <taxon>Eubacteriales</taxon>
        <taxon>Clostridiaceae</taxon>
        <taxon>Clostridium</taxon>
    </lineage>
</organism>
<feature type="transmembrane region" description="Helical" evidence="9">
    <location>
        <begin position="306"/>
        <end position="330"/>
    </location>
</feature>
<comment type="caution">
    <text evidence="10">The sequence shown here is derived from an EMBL/GenBank/DDBJ whole genome shotgun (WGS) entry which is preliminary data.</text>
</comment>
<feature type="transmembrane region" description="Helical" evidence="9">
    <location>
        <begin position="148"/>
        <end position="167"/>
    </location>
</feature>
<feature type="transmembrane region" description="Helical" evidence="9">
    <location>
        <begin position="179"/>
        <end position="200"/>
    </location>
</feature>
<reference evidence="10 11" key="1">
    <citation type="submission" date="2017-10" db="EMBL/GenBank/DDBJ databases">
        <title>Reclassification of Eubacterium combesii and discrepancies in the nomenclature of botulinum neurotoxin producing clostridia. Request for an Opinion.</title>
        <authorList>
            <person name="Dobritsa A.P."/>
            <person name="Kutumbaka K.K."/>
            <person name="Samadpour M."/>
        </authorList>
    </citation>
    <scope>NUCLEOTIDE SEQUENCE [LARGE SCALE GENOMIC DNA]</scope>
    <source>
        <strain evidence="10 11">DSM 20696</strain>
    </source>
</reference>
<evidence type="ECO:0000256" key="6">
    <source>
        <dbReference type="ARBA" id="ARBA00022847"/>
    </source>
</evidence>
<dbReference type="GO" id="GO:0005283">
    <property type="term" value="F:amino acid:sodium symporter activity"/>
    <property type="evidence" value="ECO:0007669"/>
    <property type="project" value="InterPro"/>
</dbReference>
<keyword evidence="4 9" id="KW-1003">Cell membrane</keyword>
<dbReference type="Proteomes" id="UP000231322">
    <property type="component" value="Unassembled WGS sequence"/>
</dbReference>
<evidence type="ECO:0000313" key="11">
    <source>
        <dbReference type="Proteomes" id="UP000231322"/>
    </source>
</evidence>
<dbReference type="PROSITE" id="PS00873">
    <property type="entry name" value="NA_ALANINE_SYMP"/>
    <property type="match status" value="1"/>
</dbReference>
<comment type="similarity">
    <text evidence="2 9">Belongs to the alanine or glycine:cation symporter (AGCS) (TC 2.A.25) family.</text>
</comment>
<proteinExistence type="inferred from homology"/>
<evidence type="ECO:0000256" key="9">
    <source>
        <dbReference type="RuleBase" id="RU363064"/>
    </source>
</evidence>
<keyword evidence="5 9" id="KW-0812">Transmembrane</keyword>
<dbReference type="Gene3D" id="1.20.1740.10">
    <property type="entry name" value="Amino acid/polyamine transporter I"/>
    <property type="match status" value="1"/>
</dbReference>
<feature type="transmembrane region" description="Helical" evidence="9">
    <location>
        <begin position="20"/>
        <end position="38"/>
    </location>
</feature>
<protein>
    <submittedName>
        <fullName evidence="10">Sodium:alanine symporter family protein</fullName>
    </submittedName>
</protein>
<keyword evidence="3 9" id="KW-0813">Transport</keyword>
<dbReference type="InterPro" id="IPR001463">
    <property type="entry name" value="Na/Ala_symport"/>
</dbReference>
<dbReference type="FunFam" id="1.20.1740.10:FF:000004">
    <property type="entry name" value="Sodium:alanine symporter family protein"/>
    <property type="match status" value="1"/>
</dbReference>
<keyword evidence="8 9" id="KW-0472">Membrane</keyword>